<reference evidence="14 15" key="1">
    <citation type="submission" date="2015-07" db="EMBL/GenBank/DDBJ databases">
        <authorList>
            <person name="Cajimat M.N.B."/>
            <person name="Milazzo M.L."/>
            <person name="Fulhorst C.F."/>
        </authorList>
    </citation>
    <scope>NUCLEOTIDE SEQUENCE [LARGE SCALE GENOMIC DNA]</scope>
    <source>
        <strain evidence="14">Single colony</strain>
    </source>
</reference>
<feature type="region of interest" description="Disordered" evidence="12">
    <location>
        <begin position="699"/>
        <end position="731"/>
    </location>
</feature>
<evidence type="ECO:0000256" key="8">
    <source>
        <dbReference type="ARBA" id="ARBA00023098"/>
    </source>
</evidence>
<dbReference type="PANTHER" id="PTHR43550:SF3">
    <property type="entry name" value="3-KETODIHYDROSPHINGOSINE REDUCTASE"/>
    <property type="match status" value="1"/>
</dbReference>
<dbReference type="GO" id="GO:0030148">
    <property type="term" value="P:sphingolipid biosynthetic process"/>
    <property type="evidence" value="ECO:0007669"/>
    <property type="project" value="InterPro"/>
</dbReference>
<dbReference type="AlphaFoldDB" id="A0A0K3CLT1"/>
<dbReference type="PRINTS" id="PR00081">
    <property type="entry name" value="GDHRDH"/>
</dbReference>
<evidence type="ECO:0000313" key="14">
    <source>
        <dbReference type="EMBL" id="CTR09898.1"/>
    </source>
</evidence>
<keyword evidence="13" id="KW-1133">Transmembrane helix</keyword>
<keyword evidence="5" id="KW-0521">NADP</keyword>
<keyword evidence="13" id="KW-0812">Transmembrane</keyword>
<feature type="compositionally biased region" description="Low complexity" evidence="12">
    <location>
        <begin position="426"/>
        <end position="440"/>
    </location>
</feature>
<dbReference type="EMBL" id="CWKI01000011">
    <property type="protein sequence ID" value="CTR09898.1"/>
    <property type="molecule type" value="Genomic_DNA"/>
</dbReference>
<dbReference type="InterPro" id="IPR002347">
    <property type="entry name" value="SDR_fam"/>
</dbReference>
<accession>A0A0K3CLT1</accession>
<dbReference type="GO" id="GO:0006666">
    <property type="term" value="P:3-keto-sphinganine metabolic process"/>
    <property type="evidence" value="ECO:0007669"/>
    <property type="project" value="InterPro"/>
</dbReference>
<keyword evidence="8" id="KW-0443">Lipid metabolism</keyword>
<dbReference type="Pfam" id="PF00106">
    <property type="entry name" value="adh_short"/>
    <property type="match status" value="1"/>
</dbReference>
<comment type="function">
    <text evidence="10">Catalyzes the reduction of 3'-oxosphinganine (3-ketodihydrosphingosine/KDS) to sphinganine (dihydrosphingosine/DHS), the second step of de novo sphingolipid biosynthesis.</text>
</comment>
<sequence>MTWDSRAQVFQTLDRLRTNPAAAAVAVLAVLISLGLMGLFSRAQRFEVAGKHCYIGGGSEGLGLSLACQLADHGAHVTIVSRSQSKLDRALQELETHRQKPSQVFQALSCDLTDPAAAASTLRQACKATPSSSPDYLFACAGGCVPGYFAEMPAEQHWQCMEWNFRTCLNTVHEGVKAMKEDGKKGGGVVLTSSVLALMSFAGYSSYSPSKYAIRGLAEALRNELQLYGISVHLFLPATIFSPGFENEQRLKPEITKKIEGPDEGMKPDAVARELIKGVERGDFYITYEPVGHMLRNSRGITPRNNILFDSFWALVGTIAFPIWRRMSPDGKVNKEAKPWKRSGMTVNYTGGGRSTHRRKPVRRAIDVTGTPSYQTTSANQSIGALFAPLPAKAGTRWEQSRTLRGVDRRGARPTFDFQFAQEAEGSPSARHGGSSGRSSVWEDPWQAHLVSRAAHNEAEREPGDLEQRRQRILQQRDWLNLGRSAGGSRPPARQPRSDVYLTGERSVSPPEDAMLRGSSVYPEESSSPTTVSIRLSSPSSEIRPIDVVSRTNGSTPARSATPPRTDAFCNTAFAIVSPQKRQPGAQSGRLPRAEYLSSKRQQASPIWPSTMATSQRQDSELSTHETPATKGRADEFLSGMARDLKLNSSPAAAKAPQSADQGSSLDLFDFPNSAPDTAVSSAADVHEELTRRSPVELVPETPEGSQTMPEEALPPTCADLPKPSDSHNPSAARLASLQSMASFHSANEDQHAGFEAQMTDAHSKSSPFLDFAHHTWPPSSPPRHLRYLYNPEIHHLPDKLHEEDLQGVGGVILVHERLGLGCDSIDEVQAHEMLSREFAMRHSGIEPLEWGWESEGEESEAWGEEDELDEDEVDEGYMPEQDILKPASPLKSKPPAPLPDGLIFDPFDDAGILEP</sequence>
<evidence type="ECO:0000256" key="10">
    <source>
        <dbReference type="ARBA" id="ARBA00044737"/>
    </source>
</evidence>
<feature type="region of interest" description="Disordered" evidence="12">
    <location>
        <begin position="648"/>
        <end position="667"/>
    </location>
</feature>
<evidence type="ECO:0000256" key="12">
    <source>
        <dbReference type="SAM" id="MobiDB-lite"/>
    </source>
</evidence>
<keyword evidence="7" id="KW-0560">Oxidoreductase</keyword>
<dbReference type="EC" id="1.1.1.102" evidence="9"/>
<keyword evidence="15" id="KW-1185">Reference proteome</keyword>
<dbReference type="PANTHER" id="PTHR43550">
    <property type="entry name" value="3-KETODIHYDROSPHINGOSINE REDUCTASE"/>
    <property type="match status" value="1"/>
</dbReference>
<gene>
    <name evidence="14" type="primary">FGENESH: predicted gene_11.255</name>
    <name evidence="14" type="ORF">BN2166_0057590</name>
</gene>
<feature type="region of interest" description="Disordered" evidence="12">
    <location>
        <begin position="851"/>
        <end position="916"/>
    </location>
</feature>
<dbReference type="SUPFAM" id="SSF51735">
    <property type="entry name" value="NAD(P)-binding Rossmann-fold domains"/>
    <property type="match status" value="1"/>
</dbReference>
<name>A0A0K3CLT1_RHOTO</name>
<evidence type="ECO:0000256" key="1">
    <source>
        <dbReference type="ARBA" id="ARBA00004240"/>
    </source>
</evidence>
<proteinExistence type="predicted"/>
<dbReference type="GO" id="GO:0005789">
    <property type="term" value="C:endoplasmic reticulum membrane"/>
    <property type="evidence" value="ECO:0007669"/>
    <property type="project" value="TreeGrafter"/>
</dbReference>
<keyword evidence="13" id="KW-0472">Membrane</keyword>
<feature type="compositionally biased region" description="Low complexity" evidence="12">
    <location>
        <begin position="649"/>
        <end position="660"/>
    </location>
</feature>
<evidence type="ECO:0000256" key="11">
    <source>
        <dbReference type="ARBA" id="ARBA00048930"/>
    </source>
</evidence>
<keyword evidence="6" id="KW-0746">Sphingolipid metabolism</keyword>
<comment type="pathway">
    <text evidence="2">Lipid metabolism; sphingolipid metabolism.</text>
</comment>
<comment type="catalytic activity">
    <reaction evidence="11">
        <text>sphinganine + NADP(+) = 3-oxosphinganine + NADPH + H(+)</text>
        <dbReference type="Rhea" id="RHEA:22640"/>
        <dbReference type="ChEBI" id="CHEBI:15378"/>
        <dbReference type="ChEBI" id="CHEBI:57783"/>
        <dbReference type="ChEBI" id="CHEBI:57817"/>
        <dbReference type="ChEBI" id="CHEBI:58299"/>
        <dbReference type="ChEBI" id="CHEBI:58349"/>
        <dbReference type="EC" id="1.1.1.102"/>
    </reaction>
    <physiologicalReaction direction="right-to-left" evidence="11">
        <dbReference type="Rhea" id="RHEA:22642"/>
    </physiologicalReaction>
</comment>
<dbReference type="CDD" id="cd08939">
    <property type="entry name" value="KDSR-like_SDR_c"/>
    <property type="match status" value="1"/>
</dbReference>
<feature type="transmembrane region" description="Helical" evidence="13">
    <location>
        <begin position="20"/>
        <end position="40"/>
    </location>
</feature>
<dbReference type="GO" id="GO:0047560">
    <property type="term" value="F:3-dehydrosphinganine reductase activity"/>
    <property type="evidence" value="ECO:0007669"/>
    <property type="project" value="UniProtKB-EC"/>
</dbReference>
<keyword evidence="4" id="KW-0256">Endoplasmic reticulum</keyword>
<feature type="region of interest" description="Disordered" evidence="12">
    <location>
        <begin position="477"/>
        <end position="632"/>
    </location>
</feature>
<dbReference type="STRING" id="5286.A0A0K3CLT1"/>
<evidence type="ECO:0000256" key="3">
    <source>
        <dbReference type="ARBA" id="ARBA00004991"/>
    </source>
</evidence>
<comment type="pathway">
    <text evidence="3">Sphingolipid metabolism.</text>
</comment>
<feature type="compositionally biased region" description="Polar residues" evidence="12">
    <location>
        <begin position="550"/>
        <end position="559"/>
    </location>
</feature>
<evidence type="ECO:0000256" key="2">
    <source>
        <dbReference type="ARBA" id="ARBA00004760"/>
    </source>
</evidence>
<dbReference type="Gene3D" id="3.40.50.720">
    <property type="entry name" value="NAD(P)-binding Rossmann-like Domain"/>
    <property type="match status" value="1"/>
</dbReference>
<comment type="subcellular location">
    <subcellularLocation>
        <location evidence="1">Endoplasmic reticulum</location>
    </subcellularLocation>
</comment>
<organism evidence="14 15">
    <name type="scientific">Rhodotorula toruloides</name>
    <name type="common">Yeast</name>
    <name type="synonym">Rhodosporidium toruloides</name>
    <dbReference type="NCBI Taxonomy" id="5286"/>
    <lineage>
        <taxon>Eukaryota</taxon>
        <taxon>Fungi</taxon>
        <taxon>Dikarya</taxon>
        <taxon>Basidiomycota</taxon>
        <taxon>Pucciniomycotina</taxon>
        <taxon>Microbotryomycetes</taxon>
        <taxon>Sporidiobolales</taxon>
        <taxon>Sporidiobolaceae</taxon>
        <taxon>Rhodotorula</taxon>
    </lineage>
</organism>
<evidence type="ECO:0000313" key="15">
    <source>
        <dbReference type="Proteomes" id="UP000199069"/>
    </source>
</evidence>
<evidence type="ECO:0000256" key="7">
    <source>
        <dbReference type="ARBA" id="ARBA00023002"/>
    </source>
</evidence>
<dbReference type="Proteomes" id="UP000199069">
    <property type="component" value="Unassembled WGS sequence"/>
</dbReference>
<evidence type="ECO:0000256" key="9">
    <source>
        <dbReference type="ARBA" id="ARBA00026112"/>
    </source>
</evidence>
<feature type="compositionally biased region" description="Polar residues" evidence="12">
    <location>
        <begin position="525"/>
        <end position="541"/>
    </location>
</feature>
<dbReference type="InterPro" id="IPR045022">
    <property type="entry name" value="KDSR-like"/>
</dbReference>
<dbReference type="InterPro" id="IPR036291">
    <property type="entry name" value="NAD(P)-bd_dom_sf"/>
</dbReference>
<evidence type="ECO:0000256" key="5">
    <source>
        <dbReference type="ARBA" id="ARBA00022857"/>
    </source>
</evidence>
<feature type="region of interest" description="Disordered" evidence="12">
    <location>
        <begin position="422"/>
        <end position="441"/>
    </location>
</feature>
<evidence type="ECO:0000256" key="13">
    <source>
        <dbReference type="SAM" id="Phobius"/>
    </source>
</evidence>
<feature type="compositionally biased region" description="Acidic residues" evidence="12">
    <location>
        <begin position="853"/>
        <end position="878"/>
    </location>
</feature>
<dbReference type="FunFam" id="3.40.50.720:FF:000468">
    <property type="entry name" value="Short-chain dehydrogenase, putative"/>
    <property type="match status" value="1"/>
</dbReference>
<evidence type="ECO:0000256" key="6">
    <source>
        <dbReference type="ARBA" id="ARBA00022919"/>
    </source>
</evidence>
<evidence type="ECO:0000256" key="4">
    <source>
        <dbReference type="ARBA" id="ARBA00022824"/>
    </source>
</evidence>
<protein>
    <recommendedName>
        <fullName evidence="9">3-dehydrosphinganine reductase</fullName>
        <ecNumber evidence="9">1.1.1.102</ecNumber>
    </recommendedName>
</protein>